<evidence type="ECO:0000256" key="5">
    <source>
        <dbReference type="ARBA" id="ARBA00023098"/>
    </source>
</evidence>
<dbReference type="PANTHER" id="PTHR43667">
    <property type="entry name" value="CYCLOPROPANE-FATTY-ACYL-PHOSPHOLIPID SYNTHASE"/>
    <property type="match status" value="1"/>
</dbReference>
<dbReference type="PANTHER" id="PTHR43667:SF2">
    <property type="entry name" value="FATTY ACID C-METHYL TRANSFERASE"/>
    <property type="match status" value="1"/>
</dbReference>
<dbReference type="PIRSF" id="PIRSF003085">
    <property type="entry name" value="CMAS"/>
    <property type="match status" value="1"/>
</dbReference>
<evidence type="ECO:0000313" key="7">
    <source>
        <dbReference type="EMBL" id="KDB54223.1"/>
    </source>
</evidence>
<organism evidence="7 8">
    <name type="scientific">Sphaerotilus natans subsp. natans DSM 6575</name>
    <dbReference type="NCBI Taxonomy" id="1286631"/>
    <lineage>
        <taxon>Bacteria</taxon>
        <taxon>Pseudomonadati</taxon>
        <taxon>Pseudomonadota</taxon>
        <taxon>Betaproteobacteria</taxon>
        <taxon>Burkholderiales</taxon>
        <taxon>Sphaerotilaceae</taxon>
        <taxon>Sphaerotilus</taxon>
    </lineage>
</organism>
<sequence>MNQPVRSAALPGLSLRPSVSASTPTEMLLPRGASAATRTVLGLLKRIEHGTLDLRWPDGSHLRLGSGLEPRATLVVHDQKVFAAALKSGDIGFAEAFIAGDWDTDDLPALLRLLLLNREAIERLIFGGWWGSLLHRLQHWRNRNSREGSRRNIHAHYDLGNAFYRLWLDPTMNYSSAWFDGDHGRALTEAQDAKVARALVEAGVQPGGRVLEIGCGWGAVAEAAARRGAHLTGVTLSTEQLAWAQERLARQSLGGQAELRLQDYRDIADAPFDALVSIEMFEAVGRAYWPSYFETVARCLKPGGRACIQTITIRDDLFDRYVRSTDFIQQYIFPGGLLPSDREFRLAAGRAGLEVERTLAFGPDYAETLRRWRTDFHAQAEQIRPLGFDLPFMRTWDFYLAYCEAAFDTGNTNVVQYTLRRP</sequence>
<dbReference type="STRING" id="34103.SAMN05421778_102116"/>
<reference evidence="7 8" key="1">
    <citation type="journal article" date="2014" name="FEMS Microbiol. Ecol.">
        <title>Sphaerotilus natans encrusted with nanoball-shaped Fe(III) oxide minerals formed by nitrate-reducing mixotrophic Fe(II) oxidation.</title>
        <authorList>
            <person name="Park S."/>
            <person name="Kim D.H."/>
            <person name="Lee J.H."/>
            <person name="Hur H.G."/>
        </authorList>
    </citation>
    <scope>NUCLEOTIDE SEQUENCE [LARGE SCALE GENOMIC DNA]</scope>
    <source>
        <strain evidence="7 8">DSM 6575</strain>
    </source>
</reference>
<dbReference type="Pfam" id="PF02353">
    <property type="entry name" value="CMAS"/>
    <property type="match status" value="1"/>
</dbReference>
<evidence type="ECO:0000313" key="8">
    <source>
        <dbReference type="Proteomes" id="UP000026714"/>
    </source>
</evidence>
<dbReference type="InterPro" id="IPR050723">
    <property type="entry name" value="CFA/CMAS"/>
</dbReference>
<keyword evidence="4" id="KW-0949">S-adenosyl-L-methionine</keyword>
<evidence type="ECO:0000256" key="1">
    <source>
        <dbReference type="ARBA" id="ARBA00010815"/>
    </source>
</evidence>
<dbReference type="CDD" id="cd02440">
    <property type="entry name" value="AdoMet_MTases"/>
    <property type="match status" value="1"/>
</dbReference>
<evidence type="ECO:0000256" key="4">
    <source>
        <dbReference type="ARBA" id="ARBA00022691"/>
    </source>
</evidence>
<dbReference type="InterPro" id="IPR029063">
    <property type="entry name" value="SAM-dependent_MTases_sf"/>
</dbReference>
<keyword evidence="3" id="KW-0808">Transferase</keyword>
<dbReference type="EMBL" id="AZRA01000005">
    <property type="protein sequence ID" value="KDB54223.1"/>
    <property type="molecule type" value="Genomic_DNA"/>
</dbReference>
<dbReference type="Proteomes" id="UP000026714">
    <property type="component" value="Unassembled WGS sequence"/>
</dbReference>
<dbReference type="eggNOG" id="COG2230">
    <property type="taxonomic scope" value="Bacteria"/>
</dbReference>
<dbReference type="RefSeq" id="WP_051631417.1">
    <property type="nucleotide sequence ID" value="NZ_AZRA01000005.1"/>
</dbReference>
<dbReference type="SUPFAM" id="SSF53335">
    <property type="entry name" value="S-adenosyl-L-methionine-dependent methyltransferases"/>
    <property type="match status" value="1"/>
</dbReference>
<dbReference type="Gene3D" id="3.40.50.150">
    <property type="entry name" value="Vaccinia Virus protein VP39"/>
    <property type="match status" value="1"/>
</dbReference>
<keyword evidence="5" id="KW-0443">Lipid metabolism</keyword>
<keyword evidence="2" id="KW-0489">Methyltransferase</keyword>
<feature type="active site" evidence="6">
    <location>
        <position position="403"/>
    </location>
</feature>
<proteinExistence type="inferred from homology"/>
<keyword evidence="8" id="KW-1185">Reference proteome</keyword>
<dbReference type="GO" id="GO:0008168">
    <property type="term" value="F:methyltransferase activity"/>
    <property type="evidence" value="ECO:0007669"/>
    <property type="project" value="UniProtKB-KW"/>
</dbReference>
<gene>
    <name evidence="7" type="ORF">X805_02050</name>
</gene>
<protein>
    <submittedName>
        <fullName evidence="7">Cyclopropane-fatty-acyl-phospholipid synthase</fullName>
    </submittedName>
</protein>
<evidence type="ECO:0000256" key="2">
    <source>
        <dbReference type="ARBA" id="ARBA00022603"/>
    </source>
</evidence>
<dbReference type="AlphaFoldDB" id="A0A059KSX3"/>
<comment type="similarity">
    <text evidence="1">Belongs to the CFA/CMAS family.</text>
</comment>
<evidence type="ECO:0000256" key="6">
    <source>
        <dbReference type="PIRSR" id="PIRSR003085-1"/>
    </source>
</evidence>
<dbReference type="InterPro" id="IPR003333">
    <property type="entry name" value="CMAS"/>
</dbReference>
<accession>A0A059KSX3</accession>
<evidence type="ECO:0000256" key="3">
    <source>
        <dbReference type="ARBA" id="ARBA00022679"/>
    </source>
</evidence>
<comment type="caution">
    <text evidence="7">The sequence shown here is derived from an EMBL/GenBank/DDBJ whole genome shotgun (WGS) entry which is preliminary data.</text>
</comment>
<name>A0A059KSX3_9BURK</name>
<dbReference type="PATRIC" id="fig|1286631.3.peg.201"/>
<dbReference type="GO" id="GO:0032259">
    <property type="term" value="P:methylation"/>
    <property type="evidence" value="ECO:0007669"/>
    <property type="project" value="UniProtKB-KW"/>
</dbReference>
<dbReference type="GO" id="GO:0008610">
    <property type="term" value="P:lipid biosynthetic process"/>
    <property type="evidence" value="ECO:0007669"/>
    <property type="project" value="InterPro"/>
</dbReference>